<dbReference type="Gene3D" id="3.30.750.24">
    <property type="entry name" value="STAS domain"/>
    <property type="match status" value="1"/>
</dbReference>
<evidence type="ECO:0000259" key="1">
    <source>
        <dbReference type="PROSITE" id="PS50801"/>
    </source>
</evidence>
<sequence>MDEPEACEPRMGVIVLAWPDTLVMSGDVDFAAVRCFGAVDRLDGVHLVDLSAATYLDASAVGLLLRCVQLTRQRDPTRRVRVLGGTERVRASLQMRGVEHLVDFVDLEE</sequence>
<evidence type="ECO:0000313" key="2">
    <source>
        <dbReference type="EMBL" id="NNH22165.1"/>
    </source>
</evidence>
<proteinExistence type="predicted"/>
<keyword evidence="3" id="KW-1185">Reference proteome</keyword>
<name>A0A849BLF9_9ACTN</name>
<dbReference type="InterPro" id="IPR002645">
    <property type="entry name" value="STAS_dom"/>
</dbReference>
<dbReference type="RefSeq" id="WP_171202017.1">
    <property type="nucleotide sequence ID" value="NZ_BAAANP010000046.1"/>
</dbReference>
<dbReference type="SUPFAM" id="SSF52091">
    <property type="entry name" value="SpoIIaa-like"/>
    <property type="match status" value="1"/>
</dbReference>
<dbReference type="EMBL" id="JABEMA010000023">
    <property type="protein sequence ID" value="NNH22165.1"/>
    <property type="molecule type" value="Genomic_DNA"/>
</dbReference>
<protein>
    <recommendedName>
        <fullName evidence="1">STAS domain-containing protein</fullName>
    </recommendedName>
</protein>
<comment type="caution">
    <text evidence="2">The sequence shown here is derived from an EMBL/GenBank/DDBJ whole genome shotgun (WGS) entry which is preliminary data.</text>
</comment>
<dbReference type="PROSITE" id="PS50801">
    <property type="entry name" value="STAS"/>
    <property type="match status" value="1"/>
</dbReference>
<gene>
    <name evidence="2" type="ORF">HLB09_03505</name>
</gene>
<organism evidence="2 3">
    <name type="scientific">Pseudokineococcus marinus</name>
    <dbReference type="NCBI Taxonomy" id="351215"/>
    <lineage>
        <taxon>Bacteria</taxon>
        <taxon>Bacillati</taxon>
        <taxon>Actinomycetota</taxon>
        <taxon>Actinomycetes</taxon>
        <taxon>Kineosporiales</taxon>
        <taxon>Kineosporiaceae</taxon>
        <taxon>Pseudokineococcus</taxon>
    </lineage>
</organism>
<dbReference type="Proteomes" id="UP000555552">
    <property type="component" value="Unassembled WGS sequence"/>
</dbReference>
<dbReference type="InterPro" id="IPR036513">
    <property type="entry name" value="STAS_dom_sf"/>
</dbReference>
<feature type="domain" description="STAS" evidence="1">
    <location>
        <begin position="47"/>
        <end position="109"/>
    </location>
</feature>
<dbReference type="AlphaFoldDB" id="A0A849BLF9"/>
<evidence type="ECO:0000313" key="3">
    <source>
        <dbReference type="Proteomes" id="UP000555552"/>
    </source>
</evidence>
<accession>A0A849BLF9</accession>
<reference evidence="2 3" key="1">
    <citation type="submission" date="2020-05" db="EMBL/GenBank/DDBJ databases">
        <title>MicrobeNet Type strains.</title>
        <authorList>
            <person name="Nicholson A.C."/>
        </authorList>
    </citation>
    <scope>NUCLEOTIDE SEQUENCE [LARGE SCALE GENOMIC DNA]</scope>
    <source>
        <strain evidence="2 3">JCM 14547</strain>
    </source>
</reference>